<evidence type="ECO:0000256" key="5">
    <source>
        <dbReference type="ARBA" id="ARBA00023136"/>
    </source>
</evidence>
<feature type="transmembrane region" description="Helical" evidence="6">
    <location>
        <begin position="75"/>
        <end position="93"/>
    </location>
</feature>
<dbReference type="Pfam" id="PF02653">
    <property type="entry name" value="BPD_transp_2"/>
    <property type="match status" value="1"/>
</dbReference>
<reference evidence="7 8" key="1">
    <citation type="submission" date="2020-01" db="EMBL/GenBank/DDBJ databases">
        <title>Genomes of bacteria type strains.</title>
        <authorList>
            <person name="Chen J."/>
            <person name="Zhu S."/>
            <person name="Yang J."/>
        </authorList>
    </citation>
    <scope>NUCLEOTIDE SEQUENCE [LARGE SCALE GENOMIC DNA]</scope>
    <source>
        <strain evidence="7 8">DSM 16655</strain>
    </source>
</reference>
<dbReference type="PANTHER" id="PTHR30482">
    <property type="entry name" value="HIGH-AFFINITY BRANCHED-CHAIN AMINO ACID TRANSPORT SYSTEM PERMEASE"/>
    <property type="match status" value="1"/>
</dbReference>
<dbReference type="InterPro" id="IPR043428">
    <property type="entry name" value="LivM-like"/>
</dbReference>
<protein>
    <submittedName>
        <fullName evidence="7">Branched-chain amino acid ABC transporter permease</fullName>
    </submittedName>
</protein>
<keyword evidence="2" id="KW-1003">Cell membrane</keyword>
<feature type="transmembrane region" description="Helical" evidence="6">
    <location>
        <begin position="233"/>
        <end position="251"/>
    </location>
</feature>
<dbReference type="PANTHER" id="PTHR30482:SF17">
    <property type="entry name" value="ABC TRANSPORTER ATP-BINDING PROTEIN"/>
    <property type="match status" value="1"/>
</dbReference>
<keyword evidence="4 6" id="KW-1133">Transmembrane helix</keyword>
<keyword evidence="5 6" id="KW-0472">Membrane</keyword>
<dbReference type="Proteomes" id="UP001320715">
    <property type="component" value="Unassembled WGS sequence"/>
</dbReference>
<organism evidence="7 8">
    <name type="scientific">Hoeflea alexandrii</name>
    <dbReference type="NCBI Taxonomy" id="288436"/>
    <lineage>
        <taxon>Bacteria</taxon>
        <taxon>Pseudomonadati</taxon>
        <taxon>Pseudomonadota</taxon>
        <taxon>Alphaproteobacteria</taxon>
        <taxon>Hyphomicrobiales</taxon>
        <taxon>Rhizobiaceae</taxon>
        <taxon>Hoeflea</taxon>
    </lineage>
</organism>
<evidence type="ECO:0000256" key="1">
    <source>
        <dbReference type="ARBA" id="ARBA00004651"/>
    </source>
</evidence>
<feature type="transmembrane region" description="Helical" evidence="6">
    <location>
        <begin position="182"/>
        <end position="203"/>
    </location>
</feature>
<dbReference type="EMBL" id="JAAAML010000004">
    <property type="protein sequence ID" value="MCO6410361.1"/>
    <property type="molecule type" value="Genomic_DNA"/>
</dbReference>
<dbReference type="RefSeq" id="WP_252917051.1">
    <property type="nucleotide sequence ID" value="NZ_JAAAML010000004.1"/>
</dbReference>
<feature type="transmembrane region" description="Helical" evidence="6">
    <location>
        <begin position="307"/>
        <end position="324"/>
    </location>
</feature>
<evidence type="ECO:0000313" key="8">
    <source>
        <dbReference type="Proteomes" id="UP001320715"/>
    </source>
</evidence>
<evidence type="ECO:0000256" key="4">
    <source>
        <dbReference type="ARBA" id="ARBA00022989"/>
    </source>
</evidence>
<evidence type="ECO:0000256" key="3">
    <source>
        <dbReference type="ARBA" id="ARBA00022692"/>
    </source>
</evidence>
<dbReference type="InterPro" id="IPR001851">
    <property type="entry name" value="ABC_transp_permease"/>
</dbReference>
<comment type="subcellular location">
    <subcellularLocation>
        <location evidence="1">Cell membrane</location>
        <topology evidence="1">Multi-pass membrane protein</topology>
    </subcellularLocation>
</comment>
<feature type="transmembrane region" description="Helical" evidence="6">
    <location>
        <begin position="271"/>
        <end position="301"/>
    </location>
</feature>
<dbReference type="CDD" id="cd06581">
    <property type="entry name" value="TM_PBP1_LivM_like"/>
    <property type="match status" value="1"/>
</dbReference>
<keyword evidence="3 6" id="KW-0812">Transmembrane</keyword>
<sequence>MTNAKLDYSVQTRTRASSISAIVALLLVLVAVALPAFASRSLIQDMFFILTMLVLAQFWNLLAGYGGLVSVGQQAFVGIGAYAMFGVVILMGFDPVPSILIAGVAALLLAIPTAFFAFRLQGAYFAIGTWVIAEVVRLLVAQWKAVGGGTGTSLPRSATGDMWFTGAIETLFGVRNAAARDILAYWLAVLLAVATIAGIYWLLRTKRGLGLAAVRDNIEAAKSVGVDAVRMKWTVFLVSAFGTGLAGGLIYMQKARISPDAAFSLQDWTAYVIFIVVIGGIGTIEGPILGVLVFFILQSLLADFGSWYLMALGVIGITIMLFAPRGLWGLFSDRTGIELFPVRRRLTGGRLTGGHVTDTLPSSKEE</sequence>
<accession>A0ABT1CYF3</accession>
<feature type="transmembrane region" description="Helical" evidence="6">
    <location>
        <begin position="21"/>
        <end position="40"/>
    </location>
</feature>
<comment type="caution">
    <text evidence="7">The sequence shown here is derived from an EMBL/GenBank/DDBJ whole genome shotgun (WGS) entry which is preliminary data.</text>
</comment>
<gene>
    <name evidence="7" type="ORF">GTW23_19445</name>
</gene>
<evidence type="ECO:0000256" key="6">
    <source>
        <dbReference type="SAM" id="Phobius"/>
    </source>
</evidence>
<name>A0ABT1CYF3_9HYPH</name>
<evidence type="ECO:0000313" key="7">
    <source>
        <dbReference type="EMBL" id="MCO6410361.1"/>
    </source>
</evidence>
<evidence type="ECO:0000256" key="2">
    <source>
        <dbReference type="ARBA" id="ARBA00022475"/>
    </source>
</evidence>
<proteinExistence type="predicted"/>
<feature type="transmembrane region" description="Helical" evidence="6">
    <location>
        <begin position="99"/>
        <end position="118"/>
    </location>
</feature>
<keyword evidence="8" id="KW-1185">Reference proteome</keyword>
<feature type="transmembrane region" description="Helical" evidence="6">
    <location>
        <begin position="46"/>
        <end position="68"/>
    </location>
</feature>